<comment type="caution">
    <text evidence="1">The sequence shown here is derived from an EMBL/GenBank/DDBJ whole genome shotgun (WGS) entry which is preliminary data.</text>
</comment>
<evidence type="ECO:0000313" key="1">
    <source>
        <dbReference type="EMBL" id="OLP95079.1"/>
    </source>
</evidence>
<dbReference type="Proteomes" id="UP000186817">
    <property type="component" value="Unassembled WGS sequence"/>
</dbReference>
<keyword evidence="2" id="KW-1185">Reference proteome</keyword>
<name>A0A1Q9DIU7_SYMMI</name>
<organism evidence="1 2">
    <name type="scientific">Symbiodinium microadriaticum</name>
    <name type="common">Dinoflagellate</name>
    <name type="synonym">Zooxanthella microadriatica</name>
    <dbReference type="NCBI Taxonomy" id="2951"/>
    <lineage>
        <taxon>Eukaryota</taxon>
        <taxon>Sar</taxon>
        <taxon>Alveolata</taxon>
        <taxon>Dinophyceae</taxon>
        <taxon>Suessiales</taxon>
        <taxon>Symbiodiniaceae</taxon>
        <taxon>Symbiodinium</taxon>
    </lineage>
</organism>
<dbReference type="EMBL" id="LSRX01000517">
    <property type="protein sequence ID" value="OLP95079.1"/>
    <property type="molecule type" value="Genomic_DNA"/>
</dbReference>
<dbReference type="OrthoDB" id="414536at2759"/>
<dbReference type="AlphaFoldDB" id="A0A1Q9DIU7"/>
<reference evidence="1 2" key="1">
    <citation type="submission" date="2016-02" db="EMBL/GenBank/DDBJ databases">
        <title>Genome analysis of coral dinoflagellate symbionts highlights evolutionary adaptations to a symbiotic lifestyle.</title>
        <authorList>
            <person name="Aranda M."/>
            <person name="Li Y."/>
            <person name="Liew Y.J."/>
            <person name="Baumgarten S."/>
            <person name="Simakov O."/>
            <person name="Wilson M."/>
            <person name="Piel J."/>
            <person name="Ashoor H."/>
            <person name="Bougouffa S."/>
            <person name="Bajic V.B."/>
            <person name="Ryu T."/>
            <person name="Ravasi T."/>
            <person name="Bayer T."/>
            <person name="Micklem G."/>
            <person name="Kim H."/>
            <person name="Bhak J."/>
            <person name="Lajeunesse T.C."/>
            <person name="Voolstra C.R."/>
        </authorList>
    </citation>
    <scope>NUCLEOTIDE SEQUENCE [LARGE SCALE GENOMIC DNA]</scope>
    <source>
        <strain evidence="1 2">CCMP2467</strain>
    </source>
</reference>
<evidence type="ECO:0000313" key="2">
    <source>
        <dbReference type="Proteomes" id="UP000186817"/>
    </source>
</evidence>
<proteinExistence type="predicted"/>
<sequence length="195" mass="21705">MVDPKQMCAVESASSMPPRLQACRRRGKSFWSASSGRWGSASLVLMRNAARSRRKLEARAWCTARTDPGLHPPAKAVTSYKDDLSGMWEKPTTKWISLQPLHFAILRSSVLTLVGVAGADKHGIRYVPAWSLGVIFQHVLAEMDDYMSTQQSIDNLGARPVPNATSFLMLLKKHPMFEEKRWTANSSEVIGATYV</sequence>
<accession>A0A1Q9DIU7</accession>
<protein>
    <submittedName>
        <fullName evidence="1">Uncharacterized protein</fullName>
    </submittedName>
</protein>
<gene>
    <name evidence="1" type="ORF">AK812_SmicGene22820</name>
</gene>